<dbReference type="Proteomes" id="UP000199028">
    <property type="component" value="Unassembled WGS sequence"/>
</dbReference>
<dbReference type="SUPFAM" id="SSF49785">
    <property type="entry name" value="Galactose-binding domain-like"/>
    <property type="match status" value="1"/>
</dbReference>
<dbReference type="InterPro" id="IPR008964">
    <property type="entry name" value="Invasin/intimin_cell_adhesion"/>
</dbReference>
<feature type="domain" description="DUF4982" evidence="7">
    <location>
        <begin position="640"/>
        <end position="736"/>
    </location>
</feature>
<organism evidence="9 10">
    <name type="scientific">Lentzea flaviverrucosa</name>
    <dbReference type="NCBI Taxonomy" id="200379"/>
    <lineage>
        <taxon>Bacteria</taxon>
        <taxon>Bacillati</taxon>
        <taxon>Actinomycetota</taxon>
        <taxon>Actinomycetes</taxon>
        <taxon>Pseudonocardiales</taxon>
        <taxon>Pseudonocardiaceae</taxon>
        <taxon>Lentzea</taxon>
    </lineage>
</organism>
<feature type="domain" description="Glycoside hydrolase family 2 catalytic" evidence="5">
    <location>
        <begin position="316"/>
        <end position="473"/>
    </location>
</feature>
<dbReference type="Gene3D" id="2.60.120.260">
    <property type="entry name" value="Galactose-binding domain-like"/>
    <property type="match status" value="2"/>
</dbReference>
<dbReference type="InterPro" id="IPR032311">
    <property type="entry name" value="DUF4982"/>
</dbReference>
<comment type="similarity">
    <text evidence="1">Belongs to the glycosyl hydrolase 2 family.</text>
</comment>
<dbReference type="Gene3D" id="2.60.40.10">
    <property type="entry name" value="Immunoglobulins"/>
    <property type="match status" value="3"/>
</dbReference>
<dbReference type="InterPro" id="IPR006104">
    <property type="entry name" value="Glyco_hydro_2_N"/>
</dbReference>
<feature type="domain" description="Glycoside hydrolase family 2 immunoglobulin-like beta-sandwich" evidence="4">
    <location>
        <begin position="205"/>
        <end position="306"/>
    </location>
</feature>
<proteinExistence type="inferred from homology"/>
<evidence type="ECO:0000259" key="7">
    <source>
        <dbReference type="Pfam" id="PF16355"/>
    </source>
</evidence>
<accession>A0A1H9C4A8</accession>
<name>A0A1H9C4A8_9PSEU</name>
<dbReference type="SUPFAM" id="SSF49373">
    <property type="entry name" value="Invasin/intimin cell-adhesion fragments"/>
    <property type="match status" value="1"/>
</dbReference>
<evidence type="ECO:0000259" key="5">
    <source>
        <dbReference type="Pfam" id="PF02836"/>
    </source>
</evidence>
<evidence type="ECO:0000256" key="2">
    <source>
        <dbReference type="ARBA" id="ARBA00022801"/>
    </source>
</evidence>
<evidence type="ECO:0000313" key="9">
    <source>
        <dbReference type="EMBL" id="SEP95989.1"/>
    </source>
</evidence>
<dbReference type="PANTHER" id="PTHR42732:SF1">
    <property type="entry name" value="BETA-MANNOSIDASE"/>
    <property type="match status" value="1"/>
</dbReference>
<dbReference type="Pfam" id="PF16355">
    <property type="entry name" value="DUF4982"/>
    <property type="match status" value="1"/>
</dbReference>
<dbReference type="AlphaFoldDB" id="A0A1H9C4A8"/>
<dbReference type="Pfam" id="PF02836">
    <property type="entry name" value="Glyco_hydro_2_C"/>
    <property type="match status" value="1"/>
</dbReference>
<dbReference type="Gene3D" id="3.20.20.80">
    <property type="entry name" value="Glycosidases"/>
    <property type="match status" value="1"/>
</dbReference>
<keyword evidence="2" id="KW-0378">Hydrolase</keyword>
<dbReference type="PANTHER" id="PTHR42732">
    <property type="entry name" value="BETA-GALACTOSIDASE"/>
    <property type="match status" value="1"/>
</dbReference>
<dbReference type="RefSeq" id="WP_090063086.1">
    <property type="nucleotide sequence ID" value="NZ_FOFT01000001.1"/>
</dbReference>
<dbReference type="Pfam" id="PF02837">
    <property type="entry name" value="Glyco_hydro_2_N"/>
    <property type="match status" value="1"/>
</dbReference>
<keyword evidence="10" id="KW-1185">Reference proteome</keyword>
<feature type="domain" description="Glycoside hydrolase family 2" evidence="8">
    <location>
        <begin position="751"/>
        <end position="849"/>
    </location>
</feature>
<evidence type="ECO:0000313" key="10">
    <source>
        <dbReference type="Proteomes" id="UP000199028"/>
    </source>
</evidence>
<evidence type="ECO:0000256" key="3">
    <source>
        <dbReference type="ARBA" id="ARBA00023295"/>
    </source>
</evidence>
<feature type="domain" description="Glycosyl hydrolases family 2 sugar binding" evidence="6">
    <location>
        <begin position="43"/>
        <end position="192"/>
    </location>
</feature>
<dbReference type="InterPro" id="IPR013783">
    <property type="entry name" value="Ig-like_fold"/>
</dbReference>
<dbReference type="InterPro" id="IPR006102">
    <property type="entry name" value="Ig-like_GH2"/>
</dbReference>
<dbReference type="InterPro" id="IPR006103">
    <property type="entry name" value="Glyco_hydro_2_cat"/>
</dbReference>
<dbReference type="GO" id="GO:0004553">
    <property type="term" value="F:hydrolase activity, hydrolyzing O-glycosyl compounds"/>
    <property type="evidence" value="ECO:0007669"/>
    <property type="project" value="InterPro"/>
</dbReference>
<evidence type="ECO:0000259" key="8">
    <source>
        <dbReference type="Pfam" id="PF18565"/>
    </source>
</evidence>
<dbReference type="SUPFAM" id="SSF51445">
    <property type="entry name" value="(Trans)glycosidases"/>
    <property type="match status" value="1"/>
</dbReference>
<dbReference type="OrthoDB" id="9762066at2"/>
<evidence type="ECO:0000259" key="6">
    <source>
        <dbReference type="Pfam" id="PF02837"/>
    </source>
</evidence>
<dbReference type="InterPro" id="IPR006101">
    <property type="entry name" value="Glyco_hydro_2"/>
</dbReference>
<dbReference type="InterPro" id="IPR036156">
    <property type="entry name" value="Beta-gal/glucu_dom_sf"/>
</dbReference>
<dbReference type="Pfam" id="PF18565">
    <property type="entry name" value="Glyco_hydro2_C5"/>
    <property type="match status" value="1"/>
</dbReference>
<dbReference type="InterPro" id="IPR017853">
    <property type="entry name" value="GH"/>
</dbReference>
<protein>
    <submittedName>
        <fullName evidence="9">Beta-galactosidase</fullName>
    </submittedName>
</protein>
<dbReference type="PRINTS" id="PR00132">
    <property type="entry name" value="GLHYDRLASE2"/>
</dbReference>
<dbReference type="EMBL" id="FOFT01000001">
    <property type="protein sequence ID" value="SEP95989.1"/>
    <property type="molecule type" value="Genomic_DNA"/>
</dbReference>
<reference evidence="10" key="1">
    <citation type="submission" date="2016-10" db="EMBL/GenBank/DDBJ databases">
        <authorList>
            <person name="Varghese N."/>
            <person name="Submissions S."/>
        </authorList>
    </citation>
    <scope>NUCLEOTIDE SEQUENCE [LARGE SCALE GENOMIC DNA]</scope>
    <source>
        <strain evidence="10">CGMCC 4.578</strain>
    </source>
</reference>
<dbReference type="InterPro" id="IPR008979">
    <property type="entry name" value="Galactose-bd-like_sf"/>
</dbReference>
<dbReference type="PROSITE" id="PS51318">
    <property type="entry name" value="TAT"/>
    <property type="match status" value="1"/>
</dbReference>
<dbReference type="InterPro" id="IPR006311">
    <property type="entry name" value="TAT_signal"/>
</dbReference>
<sequence length="1023" mass="111547">MPVSRRAVISAAGVVVVGGGVASPGVAFSLPDREKTVRSEDFTGGWRFALVNTDGAEAGEPAVNDRTWRDVTVPHDWSIGLDPVAGPHTTAGSGFLPGGTGWYRKTFTLPSSVAGKRVSVEFDGVYMDARVYFGGREVAYHPYGYTGFAVDITGLAHTDGKTPNVISVRARNQVPSSRWYSGSGIHRSVRLVVTDSVHVARHGVFVTTPQLDRETATVRVAVTAVSEARAERATVVVTIRDAQGRRVATRSAPAALDGTPLTTTLELRVRNPRLWSMRDPYLYSVETRLEVGGRTVDTTTTRSGLRWFSFHPADGFSLNGERVKLRGVNLHHDLGALGAAFHRDAAERQLRLMLSMGVNALRTSHNPPAPEVVELCDELGIVMIVEAFDCWRTPKNKYDYGRFFDQHSESDIKEMVHAAKNSPSVVLWSIGNEVWDMGTEAGVRITEQLIAHVRSVDTTRPVTMGSDRYRAVPADGSANDRILRLLDGMGLNYNTAGAVDALHAKYPDKFFYESESASSTMTRGVYDRPDLLNTGQDHTPGRRGMSSYDNNLASWTMSGEYALKKDRDRPFFAGQFLWTGIDYLGEPTPFWDDFPVKSSFFGALDTAGFPKDLYHLFRSQWTTEPMVHLLPVDWTTHRPGAPVAVRVHSNVDTVELVLDGRSLGTRRFDRKTTVHGESYLETTEPTGDDRTVVGGPFPGSYTSPNGSAGHLYLSWTVPFQPGELVAIARRGATEVARDSVRTAGAPAAVLLDADRSRIDADGRSLCFVSARVVDARGVTVPDAGHLIRFEVDGGRLAGLDNGRQESSENYQSTARTAFNGLALAIVRANGRPGRIRVRAISDGLRTGTATVVATGRTCHDAANFPEPTSPVLAAVQAGPHADASFSGTATAVPSTMLDGDPATGWSTYFRQEATALLPETSSAHETAWVSVDWHDERRCSAVRAFFTADSAHSRPSAITVSRWNGSAFVPVEDIRITWADRSDEPTLITFAPVSASRLRLDLTSAYPRTTRGFLRLSRLEFDD</sequence>
<evidence type="ECO:0000256" key="1">
    <source>
        <dbReference type="ARBA" id="ARBA00007401"/>
    </source>
</evidence>
<keyword evidence="3" id="KW-0326">Glycosidase</keyword>
<dbReference type="SUPFAM" id="SSF49303">
    <property type="entry name" value="beta-Galactosidase/glucuronidase domain"/>
    <property type="match status" value="1"/>
</dbReference>
<dbReference type="Pfam" id="PF00703">
    <property type="entry name" value="Glyco_hydro_2"/>
    <property type="match status" value="1"/>
</dbReference>
<gene>
    <name evidence="9" type="ORF">SAMN05216195_101681</name>
</gene>
<dbReference type="InterPro" id="IPR051913">
    <property type="entry name" value="GH2_Domain-Containing"/>
</dbReference>
<evidence type="ECO:0000259" key="4">
    <source>
        <dbReference type="Pfam" id="PF00703"/>
    </source>
</evidence>
<dbReference type="GO" id="GO:0005975">
    <property type="term" value="P:carbohydrate metabolic process"/>
    <property type="evidence" value="ECO:0007669"/>
    <property type="project" value="InterPro"/>
</dbReference>
<dbReference type="InterPro" id="IPR040605">
    <property type="entry name" value="Glyco_hydro2_dom5"/>
</dbReference>